<sequence>MTDVLVAVAAAVLLGAAGYGLVLPRRPPRQISQTVDGVGAVEIRLAAGRVEIAEADRADARVAMTVRRRAGRSRPALEQVGELLRVDGRTSEARVRLTLPRATRVRAEVRRGEVTLWGSDGDLVLITDTGTIAGRELGGAGVAARSRTGDVVLHFARPPGKVAAYSDSGAVTAVLPGGPYAVDVESADPDADAVTLSVPVDPRAERTVSVRSRSGRVRVCAPTPQGPVRL</sequence>
<accession>A0ABR5F1F9</accession>
<gene>
    <name evidence="1" type="ORF">FrCorBMG51_17470</name>
</gene>
<evidence type="ECO:0000313" key="1">
    <source>
        <dbReference type="EMBL" id="KLL10551.1"/>
    </source>
</evidence>
<organism evidence="1 2">
    <name type="scientific">Protofrankia coriariae</name>
    <dbReference type="NCBI Taxonomy" id="1562887"/>
    <lineage>
        <taxon>Bacteria</taxon>
        <taxon>Bacillati</taxon>
        <taxon>Actinomycetota</taxon>
        <taxon>Actinomycetes</taxon>
        <taxon>Frankiales</taxon>
        <taxon>Frankiaceae</taxon>
        <taxon>Protofrankia</taxon>
    </lineage>
</organism>
<evidence type="ECO:0000313" key="2">
    <source>
        <dbReference type="Proteomes" id="UP000035425"/>
    </source>
</evidence>
<evidence type="ECO:0008006" key="3">
    <source>
        <dbReference type="Google" id="ProtNLM"/>
    </source>
</evidence>
<name>A0ABR5F1F9_9ACTN</name>
<protein>
    <recommendedName>
        <fullName evidence="3">Adhesin</fullName>
    </recommendedName>
</protein>
<dbReference type="RefSeq" id="WP_047224111.1">
    <property type="nucleotide sequence ID" value="NZ_JWIO01000030.1"/>
</dbReference>
<keyword evidence="2" id="KW-1185">Reference proteome</keyword>
<dbReference type="EMBL" id="JWIO01000030">
    <property type="protein sequence ID" value="KLL10551.1"/>
    <property type="molecule type" value="Genomic_DNA"/>
</dbReference>
<reference evidence="1 2" key="1">
    <citation type="submission" date="2014-12" db="EMBL/GenBank/DDBJ databases">
        <title>Frankia sp. BMG5.1 draft genome.</title>
        <authorList>
            <person name="Gtari M."/>
            <person name="Ghodhbane-Gtari F."/>
            <person name="Nouioui I."/>
            <person name="Ktari A."/>
            <person name="Hezbri K."/>
            <person name="Mimouni W."/>
            <person name="Sbissi I."/>
            <person name="Ayari A."/>
            <person name="Yamanaka T."/>
            <person name="Normand P."/>
            <person name="Tisa L.S."/>
            <person name="Boudabous A."/>
        </authorList>
    </citation>
    <scope>NUCLEOTIDE SEQUENCE [LARGE SCALE GENOMIC DNA]</scope>
    <source>
        <strain evidence="1 2">BMG5.1</strain>
    </source>
</reference>
<comment type="caution">
    <text evidence="1">The sequence shown here is derived from an EMBL/GenBank/DDBJ whole genome shotgun (WGS) entry which is preliminary data.</text>
</comment>
<dbReference type="Proteomes" id="UP000035425">
    <property type="component" value="Unassembled WGS sequence"/>
</dbReference>
<proteinExistence type="predicted"/>